<dbReference type="Pfam" id="PF02518">
    <property type="entry name" value="HATPase_c"/>
    <property type="match status" value="1"/>
</dbReference>
<evidence type="ECO:0000256" key="9">
    <source>
        <dbReference type="PROSITE-ProRule" id="PRU00169"/>
    </source>
</evidence>
<evidence type="ECO:0000313" key="15">
    <source>
        <dbReference type="EMBL" id="EYD74871.1"/>
    </source>
</evidence>
<dbReference type="CDD" id="cd16919">
    <property type="entry name" value="HATPase_CckA-like"/>
    <property type="match status" value="1"/>
</dbReference>
<dbReference type="PANTHER" id="PTHR43065:SF42">
    <property type="entry name" value="TWO-COMPONENT SENSOR PPRA"/>
    <property type="match status" value="1"/>
</dbReference>
<feature type="region of interest" description="Disordered" evidence="10">
    <location>
        <begin position="20"/>
        <end position="41"/>
    </location>
</feature>
<dbReference type="EC" id="2.7.13.3" evidence="2"/>
<dbReference type="PANTHER" id="PTHR43065">
    <property type="entry name" value="SENSOR HISTIDINE KINASE"/>
    <property type="match status" value="1"/>
</dbReference>
<dbReference type="PROSITE" id="PS50112">
    <property type="entry name" value="PAS"/>
    <property type="match status" value="3"/>
</dbReference>
<dbReference type="InterPro" id="IPR013655">
    <property type="entry name" value="PAS_fold_3"/>
</dbReference>
<dbReference type="EMBL" id="AOSK01000099">
    <property type="protein sequence ID" value="EYD74871.1"/>
    <property type="molecule type" value="Genomic_DNA"/>
</dbReference>
<dbReference type="GO" id="GO:0006355">
    <property type="term" value="P:regulation of DNA-templated transcription"/>
    <property type="evidence" value="ECO:0007669"/>
    <property type="project" value="InterPro"/>
</dbReference>
<dbReference type="Pfam" id="PF00512">
    <property type="entry name" value="HisKA"/>
    <property type="match status" value="1"/>
</dbReference>
<keyword evidence="16" id="KW-1185">Reference proteome</keyword>
<dbReference type="SMART" id="SM00091">
    <property type="entry name" value="PAS"/>
    <property type="match status" value="4"/>
</dbReference>
<accession>A0A017HKI7</accession>
<evidence type="ECO:0000256" key="8">
    <source>
        <dbReference type="ARBA" id="ARBA00023012"/>
    </source>
</evidence>
<evidence type="ECO:0000259" key="13">
    <source>
        <dbReference type="PROSITE" id="PS50112"/>
    </source>
</evidence>
<dbReference type="Gene3D" id="3.30.450.20">
    <property type="entry name" value="PAS domain"/>
    <property type="match status" value="4"/>
</dbReference>
<feature type="domain" description="PAS" evidence="13">
    <location>
        <begin position="41"/>
        <end position="107"/>
    </location>
</feature>
<dbReference type="Pfam" id="PF00989">
    <property type="entry name" value="PAS"/>
    <property type="match status" value="1"/>
</dbReference>
<evidence type="ECO:0000256" key="2">
    <source>
        <dbReference type="ARBA" id="ARBA00012438"/>
    </source>
</evidence>
<evidence type="ECO:0000256" key="3">
    <source>
        <dbReference type="ARBA" id="ARBA00022553"/>
    </source>
</evidence>
<feature type="domain" description="PAC" evidence="14">
    <location>
        <begin position="406"/>
        <end position="460"/>
    </location>
</feature>
<dbReference type="InterPro" id="IPR013656">
    <property type="entry name" value="PAS_4"/>
</dbReference>
<dbReference type="Pfam" id="PF13426">
    <property type="entry name" value="PAS_9"/>
    <property type="match status" value="1"/>
</dbReference>
<dbReference type="SUPFAM" id="SSF47384">
    <property type="entry name" value="Homodimeric domain of signal transducing histidine kinase"/>
    <property type="match status" value="1"/>
</dbReference>
<evidence type="ECO:0000313" key="16">
    <source>
        <dbReference type="Proteomes" id="UP000019666"/>
    </source>
</evidence>
<comment type="caution">
    <text evidence="15">The sequence shown here is derived from an EMBL/GenBank/DDBJ whole genome shotgun (WGS) entry which is preliminary data.</text>
</comment>
<gene>
    <name evidence="15" type="ORF">Rumeso_03512</name>
</gene>
<dbReference type="InterPro" id="IPR036890">
    <property type="entry name" value="HATPase_C_sf"/>
</dbReference>
<dbReference type="Pfam" id="PF08448">
    <property type="entry name" value="PAS_4"/>
    <property type="match status" value="1"/>
</dbReference>
<dbReference type="InterPro" id="IPR035965">
    <property type="entry name" value="PAS-like_dom_sf"/>
</dbReference>
<dbReference type="InterPro" id="IPR036097">
    <property type="entry name" value="HisK_dim/P_sf"/>
</dbReference>
<dbReference type="SMART" id="SM00086">
    <property type="entry name" value="PAC"/>
    <property type="match status" value="4"/>
</dbReference>
<dbReference type="Proteomes" id="UP000019666">
    <property type="component" value="Unassembled WGS sequence"/>
</dbReference>
<protein>
    <recommendedName>
        <fullName evidence="2">histidine kinase</fullName>
        <ecNumber evidence="2">2.7.13.3</ecNumber>
    </recommendedName>
</protein>
<evidence type="ECO:0000256" key="6">
    <source>
        <dbReference type="ARBA" id="ARBA00022777"/>
    </source>
</evidence>
<dbReference type="InterPro" id="IPR000700">
    <property type="entry name" value="PAS-assoc_C"/>
</dbReference>
<dbReference type="InterPro" id="IPR001610">
    <property type="entry name" value="PAC"/>
</dbReference>
<dbReference type="InterPro" id="IPR011006">
    <property type="entry name" value="CheY-like_superfamily"/>
</dbReference>
<dbReference type="Pfam" id="PF13185">
    <property type="entry name" value="GAF_2"/>
    <property type="match status" value="1"/>
</dbReference>
<dbReference type="Gene3D" id="3.40.50.2300">
    <property type="match status" value="1"/>
</dbReference>
<dbReference type="CDD" id="cd00082">
    <property type="entry name" value="HisKA"/>
    <property type="match status" value="1"/>
</dbReference>
<evidence type="ECO:0000259" key="11">
    <source>
        <dbReference type="PROSITE" id="PS50109"/>
    </source>
</evidence>
<dbReference type="InterPro" id="IPR029016">
    <property type="entry name" value="GAF-like_dom_sf"/>
</dbReference>
<dbReference type="PROSITE" id="PS50110">
    <property type="entry name" value="RESPONSE_REGULATORY"/>
    <property type="match status" value="1"/>
</dbReference>
<keyword evidence="3 9" id="KW-0597">Phosphoprotein</keyword>
<comment type="catalytic activity">
    <reaction evidence="1">
        <text>ATP + protein L-histidine = ADP + protein N-phospho-L-histidine.</text>
        <dbReference type="EC" id="2.7.13.3"/>
    </reaction>
</comment>
<organism evidence="15 16">
    <name type="scientific">Rubellimicrobium mesophilum DSM 19309</name>
    <dbReference type="NCBI Taxonomy" id="442562"/>
    <lineage>
        <taxon>Bacteria</taxon>
        <taxon>Pseudomonadati</taxon>
        <taxon>Pseudomonadota</taxon>
        <taxon>Alphaproteobacteria</taxon>
        <taxon>Rhodobacterales</taxon>
        <taxon>Roseobacteraceae</taxon>
        <taxon>Rubellimicrobium</taxon>
    </lineage>
</organism>
<keyword evidence="8" id="KW-0902">Two-component regulatory system</keyword>
<dbReference type="InterPro" id="IPR000014">
    <property type="entry name" value="PAS"/>
</dbReference>
<evidence type="ECO:0000259" key="12">
    <source>
        <dbReference type="PROSITE" id="PS50110"/>
    </source>
</evidence>
<dbReference type="HOGENOM" id="CLU_000445_114_51_5"/>
<feature type="modified residue" description="4-aspartylphosphate" evidence="9">
    <location>
        <position position="1041"/>
    </location>
</feature>
<evidence type="ECO:0000256" key="7">
    <source>
        <dbReference type="ARBA" id="ARBA00022840"/>
    </source>
</evidence>
<dbReference type="InterPro" id="IPR003018">
    <property type="entry name" value="GAF"/>
</dbReference>
<keyword evidence="7" id="KW-0067">ATP-binding</keyword>
<feature type="domain" description="PAS" evidence="13">
    <location>
        <begin position="336"/>
        <end position="406"/>
    </location>
</feature>
<sequence>MGAGSKDEEIARLHRENAELREALRRSRPAPAGSGDASDPILDPAVGHAVVVTDSEGRIGEWNEAARLLFGWDAHEALGADSRMMFTPEDRAIKAPEREMEVALAQGWAEVERWHLRKDGSLIWTTDLLMPLRGGRAAGFLRILRDRTEDPKAMYDQGRRTEQLRALVEAAQVIVAAPRLDDTVRAIAEAARRVVGAHQAACSLTRGPDRSQAIVAVDLSEKYARWRGHDALTDASGVHEWAAEGHRTLRMTQRELLAHPRLRGFGAETGRHPPMRGWLATPLVGSDGRNLGLIQLSDKEGGGDFDEADEALVAQLARFAASAVERALAEAHVREREEQLRLLADALPLLVSFIGRDQRYVVMNKAHEDWFEVPRSEMLGRTIREVLGEEAYAQRRDRIEAALRGEPMRFDAVTPATRGTRRDTQVHYLPRRDADGTVDGFYGVVLDLTEQKEAERALQAAREEAEREAARTGAILSQLAEGVIVTDEAGRIVFINEAARRIHGTAQLGVGPEDYTRRYRLFTVEGEPFPPEDLPLSRAALKGETVEDVRWIVRRSDGREVVAVGGARPVRTPDGHQVGAVLTMRDDTARAAAEAQLRRLNQDLETEVEARTAERDRIWQNSTELMGVFGFDGLRREVNPAWTRMLGWPEETLLSAPFTEIIHPGDRTRFLTAAARLRAGDRIVAFEARLRHADGTWRTVSWTAVPGDGVFHAIGRDVTEQRQAEEALRQSQKMEAVGQLTGGIAHDFNNLLAGIIGSLDLLQARLRQGRTGEVGRYVEAAMSSAQRAAALTHRLLAFSRRQPLDPKPVEANRLVAGVEDLLRRTLGPGIALGLTLEPGLWRTLCDPIQLESALLNLCINARDAMPDGGRLAIETTNVRLAGSDAASPREVAPGDYVAIVVSDTGIGMPPEVLARVFEPFFTTKPLGQGTGLGLSMVYGFARQSGGHVQVQSEEGRGTTVRLYLPRHAGGTEEGAGEAPPAEPPLAEAGQTVLVVEDEAVVRDLVVEVLGELGYEALEAPDGPAGLRLLQESRRIDLLITDVGLPGLDGRQLADQGRALRPGLRVLFVTGFAEGATISEGFLEPGMALLTKPFAVATLMAKIREALGRPG</sequence>
<dbReference type="SMART" id="SM00387">
    <property type="entry name" value="HATPase_c"/>
    <property type="match status" value="1"/>
</dbReference>
<evidence type="ECO:0000256" key="4">
    <source>
        <dbReference type="ARBA" id="ARBA00022679"/>
    </source>
</evidence>
<reference evidence="15 16" key="1">
    <citation type="submission" date="2013-02" db="EMBL/GenBank/DDBJ databases">
        <authorList>
            <person name="Fiebig A."/>
            <person name="Goeker M."/>
            <person name="Klenk H.-P.P."/>
        </authorList>
    </citation>
    <scope>NUCLEOTIDE SEQUENCE [LARGE SCALE GENOMIC DNA]</scope>
    <source>
        <strain evidence="15 16">DSM 19309</strain>
    </source>
</reference>
<dbReference type="STRING" id="442562.Rumeso_03512"/>
<dbReference type="InterPro" id="IPR003594">
    <property type="entry name" value="HATPase_dom"/>
</dbReference>
<evidence type="ECO:0000256" key="5">
    <source>
        <dbReference type="ARBA" id="ARBA00022741"/>
    </source>
</evidence>
<dbReference type="InterPro" id="IPR001789">
    <property type="entry name" value="Sig_transdc_resp-reg_receiver"/>
</dbReference>
<dbReference type="InterPro" id="IPR005467">
    <property type="entry name" value="His_kinase_dom"/>
</dbReference>
<dbReference type="SMART" id="SM00448">
    <property type="entry name" value="REC"/>
    <property type="match status" value="1"/>
</dbReference>
<dbReference type="NCBIfam" id="TIGR00229">
    <property type="entry name" value="sensory_box"/>
    <property type="match status" value="4"/>
</dbReference>
<dbReference type="PROSITE" id="PS50109">
    <property type="entry name" value="HIS_KIN"/>
    <property type="match status" value="1"/>
</dbReference>
<dbReference type="Pfam" id="PF00072">
    <property type="entry name" value="Response_reg"/>
    <property type="match status" value="1"/>
</dbReference>
<dbReference type="OrthoDB" id="9796100at2"/>
<dbReference type="PATRIC" id="fig|442562.3.peg.3457"/>
<dbReference type="Gene3D" id="1.10.287.130">
    <property type="match status" value="1"/>
</dbReference>
<keyword evidence="5" id="KW-0547">Nucleotide-binding</keyword>
<dbReference type="GO" id="GO:0005524">
    <property type="term" value="F:ATP binding"/>
    <property type="evidence" value="ECO:0007669"/>
    <property type="project" value="UniProtKB-KW"/>
</dbReference>
<dbReference type="CDD" id="cd00130">
    <property type="entry name" value="PAS"/>
    <property type="match status" value="4"/>
</dbReference>
<dbReference type="SMART" id="SM00388">
    <property type="entry name" value="HisKA"/>
    <property type="match status" value="1"/>
</dbReference>
<keyword evidence="4" id="KW-0808">Transferase</keyword>
<dbReference type="PROSITE" id="PS50113">
    <property type="entry name" value="PAC"/>
    <property type="match status" value="2"/>
</dbReference>
<dbReference type="Gene3D" id="3.30.450.40">
    <property type="match status" value="1"/>
</dbReference>
<dbReference type="PRINTS" id="PR00344">
    <property type="entry name" value="BCTRLSENSOR"/>
</dbReference>
<dbReference type="InterPro" id="IPR003661">
    <property type="entry name" value="HisK_dim/P_dom"/>
</dbReference>
<dbReference type="Pfam" id="PF08447">
    <property type="entry name" value="PAS_3"/>
    <property type="match status" value="1"/>
</dbReference>
<feature type="domain" description="PAC" evidence="14">
    <location>
        <begin position="547"/>
        <end position="599"/>
    </location>
</feature>
<dbReference type="InterPro" id="IPR004358">
    <property type="entry name" value="Sig_transdc_His_kin-like_C"/>
</dbReference>
<dbReference type="InterPro" id="IPR013767">
    <property type="entry name" value="PAS_fold"/>
</dbReference>
<dbReference type="SUPFAM" id="SSF55785">
    <property type="entry name" value="PYP-like sensor domain (PAS domain)"/>
    <property type="match status" value="4"/>
</dbReference>
<dbReference type="AlphaFoldDB" id="A0A017HKI7"/>
<feature type="domain" description="PAS" evidence="13">
    <location>
        <begin position="468"/>
        <end position="504"/>
    </location>
</feature>
<dbReference type="Gene3D" id="3.30.565.10">
    <property type="entry name" value="Histidine kinase-like ATPase, C-terminal domain"/>
    <property type="match status" value="1"/>
</dbReference>
<feature type="domain" description="Response regulatory" evidence="12">
    <location>
        <begin position="991"/>
        <end position="1106"/>
    </location>
</feature>
<feature type="domain" description="Histidine kinase" evidence="11">
    <location>
        <begin position="743"/>
        <end position="968"/>
    </location>
</feature>
<evidence type="ECO:0000259" key="14">
    <source>
        <dbReference type="PROSITE" id="PS50113"/>
    </source>
</evidence>
<dbReference type="RefSeq" id="WP_051521139.1">
    <property type="nucleotide sequence ID" value="NZ_KK088563.1"/>
</dbReference>
<dbReference type="SUPFAM" id="SSF55781">
    <property type="entry name" value="GAF domain-like"/>
    <property type="match status" value="1"/>
</dbReference>
<dbReference type="GO" id="GO:0000155">
    <property type="term" value="F:phosphorelay sensor kinase activity"/>
    <property type="evidence" value="ECO:0007669"/>
    <property type="project" value="InterPro"/>
</dbReference>
<dbReference type="SUPFAM" id="SSF55874">
    <property type="entry name" value="ATPase domain of HSP90 chaperone/DNA topoisomerase II/histidine kinase"/>
    <property type="match status" value="1"/>
</dbReference>
<dbReference type="SUPFAM" id="SSF52172">
    <property type="entry name" value="CheY-like"/>
    <property type="match status" value="1"/>
</dbReference>
<evidence type="ECO:0000256" key="1">
    <source>
        <dbReference type="ARBA" id="ARBA00000085"/>
    </source>
</evidence>
<dbReference type="SMART" id="SM00065">
    <property type="entry name" value="GAF"/>
    <property type="match status" value="1"/>
</dbReference>
<name>A0A017HKI7_9RHOB</name>
<evidence type="ECO:0000256" key="10">
    <source>
        <dbReference type="SAM" id="MobiDB-lite"/>
    </source>
</evidence>
<proteinExistence type="predicted"/>
<keyword evidence="6" id="KW-0418">Kinase</keyword>